<dbReference type="GO" id="GO:0043139">
    <property type="term" value="F:5'-3' DNA helicase activity"/>
    <property type="evidence" value="ECO:0007669"/>
    <property type="project" value="TreeGrafter"/>
</dbReference>
<keyword evidence="2" id="KW-0547">Nucleotide-binding</keyword>
<dbReference type="Pfam" id="PF18741">
    <property type="entry name" value="MTES_1575"/>
    <property type="match status" value="1"/>
</dbReference>
<dbReference type="RefSeq" id="WP_229776842.1">
    <property type="nucleotide sequence ID" value="NZ_BMOY01000043.1"/>
</dbReference>
<dbReference type="EMBL" id="BMOY01000043">
    <property type="protein sequence ID" value="GGJ12253.1"/>
    <property type="molecule type" value="Genomic_DNA"/>
</dbReference>
<evidence type="ECO:0008006" key="11">
    <source>
        <dbReference type="Google" id="ProtNLM"/>
    </source>
</evidence>
<evidence type="ECO:0000256" key="3">
    <source>
        <dbReference type="ARBA" id="ARBA00022801"/>
    </source>
</evidence>
<dbReference type="Proteomes" id="UP000637695">
    <property type="component" value="Unassembled WGS sequence"/>
</dbReference>
<dbReference type="Pfam" id="PF13086">
    <property type="entry name" value="AAA_11"/>
    <property type="match status" value="1"/>
</dbReference>
<evidence type="ECO:0000256" key="5">
    <source>
        <dbReference type="ARBA" id="ARBA00022840"/>
    </source>
</evidence>
<sequence>MTYERLQERLVDLRNIIELMEKFDASNYPWSERNSFAKFTNRHHMELQELTYRIVKYSERGKEIVSSTNFEYHPLHYLRNRDGLEALQKCVQILSGTNLFKHVHMFYTDEDREFEHEDQVRRVKKLHADLSERLSKVKQLAAPIDHLSHLEAKIWAEKIDQFLAMQQKVTRFLSASWYGLKKEIRDHCTAHQVLFDGNAVRKYRSSIEALLQFEDMRADAAKFAFFVDVPASNDVEDWELWLRRKQHAIEFLELYVEAQSCFGEWLSDIVTKEDLDKLLQNDFIQKVQYAIELAELTERLHSDFEKLKVYLKPEVVEGLIRETDSGIYDVARYVTLANTVSDFDNLVRLDQLKEQLDGVNQTLIARCQAKAPMDQTPNAMEQWTKIIENSFYHAWIDAIEAEEPHVTEVSTEMYLNNRRQYAKMLLEKRKRVPAFIDARLAQQSMTIQRSVRTKLKSEASKRRKLKPLRQVISAFHEDILTLLPCWLCTPDAVSAIFPPVNGLFDLVIFDEASQCPVENAIPAIYRGKQVVIAGDEKQLPPTNLFRVGEEDDEEEGETLDYVDRTDRQAAHLLEWAKPRMADVWLTWHYRSEHDALITFSNYAFYGQRMQTAPVAHASTGKPIEFIRVNGKWINNQNRVEAEQIVDKVIELLSQNEEVPTLGIITFNAAQADLINDVLDERAQKDPEVQKLIDNAKQRKDGDQFVGLFVKNIENVQGDERDIILFSVAYAPDEHKKMVSQFGSLSQEGGENRLNVAITRARKKVYIVCSFEPTEWTRVDTYTSRGPKLLKKYLEYAKAVSDGDEERIRQVLDSILDATSVQDIGDQTIYDSPFEEEVARALRSLGYTVHTQVGFSGYRIDLAVVHPKDPERYILAIECDGATYHSSKIARERDFYRQKFLEQRGWKVHRVWSRNWWKAKQKELEKIQERISLILGRHDVYDLNASRQKRTGSGI</sequence>
<dbReference type="GO" id="GO:0005524">
    <property type="term" value="F:ATP binding"/>
    <property type="evidence" value="ECO:0007669"/>
    <property type="project" value="UniProtKB-KW"/>
</dbReference>
<dbReference type="InterPro" id="IPR041679">
    <property type="entry name" value="DNA2/NAM7-like_C"/>
</dbReference>
<evidence type="ECO:0000313" key="10">
    <source>
        <dbReference type="Proteomes" id="UP000637695"/>
    </source>
</evidence>
<feature type="domain" description="DNA2/NAM7 helicase helicase" evidence="6">
    <location>
        <begin position="395"/>
        <end position="542"/>
    </location>
</feature>
<dbReference type="Gene3D" id="3.40.960.10">
    <property type="entry name" value="VSR Endonuclease"/>
    <property type="match status" value="1"/>
</dbReference>
<gene>
    <name evidence="9" type="ORF">GCM10010885_22040</name>
</gene>
<dbReference type="SUPFAM" id="SSF52980">
    <property type="entry name" value="Restriction endonuclease-like"/>
    <property type="match status" value="1"/>
</dbReference>
<feature type="domain" description="DNA2/NAM7 helicase-like C-terminal" evidence="7">
    <location>
        <begin position="581"/>
        <end position="769"/>
    </location>
</feature>
<accession>A0A917KI52</accession>
<keyword evidence="10" id="KW-1185">Reference proteome</keyword>
<keyword evidence="3" id="KW-0378">Hydrolase</keyword>
<name>A0A917KI52_9BACL</name>
<dbReference type="PANTHER" id="PTHR43788">
    <property type="entry name" value="DNA2/NAM7 HELICASE FAMILY MEMBER"/>
    <property type="match status" value="1"/>
</dbReference>
<dbReference type="InterPro" id="IPR027417">
    <property type="entry name" value="P-loop_NTPase"/>
</dbReference>
<reference evidence="9" key="2">
    <citation type="submission" date="2020-09" db="EMBL/GenBank/DDBJ databases">
        <authorList>
            <person name="Sun Q."/>
            <person name="Ohkuma M."/>
        </authorList>
    </citation>
    <scope>NUCLEOTIDE SEQUENCE</scope>
    <source>
        <strain evidence="9">JCM 18487</strain>
    </source>
</reference>
<dbReference type="Gene3D" id="3.40.50.300">
    <property type="entry name" value="P-loop containing nucleotide triphosphate hydrolases"/>
    <property type="match status" value="2"/>
</dbReference>
<comment type="caution">
    <text evidence="9">The sequence shown here is derived from an EMBL/GenBank/DDBJ whole genome shotgun (WGS) entry which is preliminary data.</text>
</comment>
<protein>
    <recommendedName>
        <fullName evidence="11">AAA domain-containing protein</fullName>
    </recommendedName>
</protein>
<evidence type="ECO:0000259" key="6">
    <source>
        <dbReference type="Pfam" id="PF13086"/>
    </source>
</evidence>
<reference evidence="9" key="1">
    <citation type="journal article" date="2014" name="Int. J. Syst. Evol. Microbiol.">
        <title>Complete genome sequence of Corynebacterium casei LMG S-19264T (=DSM 44701T), isolated from a smear-ripened cheese.</title>
        <authorList>
            <consortium name="US DOE Joint Genome Institute (JGI-PGF)"/>
            <person name="Walter F."/>
            <person name="Albersmeier A."/>
            <person name="Kalinowski J."/>
            <person name="Ruckert C."/>
        </authorList>
    </citation>
    <scope>NUCLEOTIDE SEQUENCE</scope>
    <source>
        <strain evidence="9">JCM 18487</strain>
    </source>
</reference>
<evidence type="ECO:0000259" key="7">
    <source>
        <dbReference type="Pfam" id="PF13087"/>
    </source>
</evidence>
<proteinExistence type="inferred from homology"/>
<evidence type="ECO:0000313" key="9">
    <source>
        <dbReference type="EMBL" id="GGJ12253.1"/>
    </source>
</evidence>
<dbReference type="CDD" id="cd18808">
    <property type="entry name" value="SF1_C_Upf1"/>
    <property type="match status" value="1"/>
</dbReference>
<keyword evidence="4" id="KW-0347">Helicase</keyword>
<evidence type="ECO:0000256" key="4">
    <source>
        <dbReference type="ARBA" id="ARBA00022806"/>
    </source>
</evidence>
<dbReference type="InterPro" id="IPR011335">
    <property type="entry name" value="Restrct_endonuc-II-like"/>
</dbReference>
<dbReference type="GO" id="GO:0016787">
    <property type="term" value="F:hydrolase activity"/>
    <property type="evidence" value="ECO:0007669"/>
    <property type="project" value="UniProtKB-KW"/>
</dbReference>
<dbReference type="InterPro" id="IPR049468">
    <property type="entry name" value="Restrct_endonuc-II-like_dom"/>
</dbReference>
<keyword evidence="5" id="KW-0067">ATP-binding</keyword>
<comment type="similarity">
    <text evidence="1">Belongs to the DNA2/NAM7 helicase family.</text>
</comment>
<dbReference type="PANTHER" id="PTHR43788:SF8">
    <property type="entry name" value="DNA-BINDING PROTEIN SMUBP-2"/>
    <property type="match status" value="1"/>
</dbReference>
<evidence type="ECO:0000259" key="8">
    <source>
        <dbReference type="Pfam" id="PF18741"/>
    </source>
</evidence>
<dbReference type="SUPFAM" id="SSF52540">
    <property type="entry name" value="P-loop containing nucleoside triphosphate hydrolases"/>
    <property type="match status" value="1"/>
</dbReference>
<dbReference type="InterPro" id="IPR050534">
    <property type="entry name" value="Coronavir_polyprotein_1ab"/>
</dbReference>
<dbReference type="FunFam" id="3.40.960.10:FF:000002">
    <property type="entry name" value="DNA helicase related protein"/>
    <property type="match status" value="1"/>
</dbReference>
<feature type="domain" description="Restriction endonuclease type II-like" evidence="8">
    <location>
        <begin position="833"/>
        <end position="930"/>
    </location>
</feature>
<organism evidence="9 10">
    <name type="scientific">Alicyclobacillus cellulosilyticus</name>
    <dbReference type="NCBI Taxonomy" id="1003997"/>
    <lineage>
        <taxon>Bacteria</taxon>
        <taxon>Bacillati</taxon>
        <taxon>Bacillota</taxon>
        <taxon>Bacilli</taxon>
        <taxon>Bacillales</taxon>
        <taxon>Alicyclobacillaceae</taxon>
        <taxon>Alicyclobacillus</taxon>
    </lineage>
</organism>
<dbReference type="AlphaFoldDB" id="A0A917KI52"/>
<evidence type="ECO:0000256" key="2">
    <source>
        <dbReference type="ARBA" id="ARBA00022741"/>
    </source>
</evidence>
<dbReference type="Pfam" id="PF13087">
    <property type="entry name" value="AAA_12"/>
    <property type="match status" value="1"/>
</dbReference>
<dbReference type="InterPro" id="IPR041677">
    <property type="entry name" value="DNA2/NAM7_AAA_11"/>
</dbReference>
<dbReference type="InterPro" id="IPR047187">
    <property type="entry name" value="SF1_C_Upf1"/>
</dbReference>
<evidence type="ECO:0000256" key="1">
    <source>
        <dbReference type="ARBA" id="ARBA00007913"/>
    </source>
</evidence>